<organism evidence="6 7">
    <name type="scientific">Salipiger aestuarii</name>
    <dbReference type="NCBI Taxonomy" id="568098"/>
    <lineage>
        <taxon>Bacteria</taxon>
        <taxon>Pseudomonadati</taxon>
        <taxon>Pseudomonadota</taxon>
        <taxon>Alphaproteobacteria</taxon>
        <taxon>Rhodobacterales</taxon>
        <taxon>Roseobacteraceae</taxon>
        <taxon>Salipiger</taxon>
    </lineage>
</organism>
<evidence type="ECO:0000256" key="3">
    <source>
        <dbReference type="ARBA" id="ARBA00023163"/>
    </source>
</evidence>
<evidence type="ECO:0000313" key="6">
    <source>
        <dbReference type="EMBL" id="RAK11268.1"/>
    </source>
</evidence>
<dbReference type="SUPFAM" id="SSF55781">
    <property type="entry name" value="GAF domain-like"/>
    <property type="match status" value="1"/>
</dbReference>
<dbReference type="SMART" id="SM00346">
    <property type="entry name" value="HTH_ICLR"/>
    <property type="match status" value="1"/>
</dbReference>
<accession>A0A327XQA7</accession>
<dbReference type="InterPro" id="IPR029016">
    <property type="entry name" value="GAF-like_dom_sf"/>
</dbReference>
<dbReference type="SUPFAM" id="SSF46785">
    <property type="entry name" value="Winged helix' DNA-binding domain"/>
    <property type="match status" value="1"/>
</dbReference>
<dbReference type="PANTHER" id="PTHR30136">
    <property type="entry name" value="HELIX-TURN-HELIX TRANSCRIPTIONAL REGULATOR, ICLR FAMILY"/>
    <property type="match status" value="1"/>
</dbReference>
<dbReference type="InterPro" id="IPR005471">
    <property type="entry name" value="Tscrpt_reg_IclR_N"/>
</dbReference>
<dbReference type="GO" id="GO:0003677">
    <property type="term" value="F:DNA binding"/>
    <property type="evidence" value="ECO:0007669"/>
    <property type="project" value="UniProtKB-KW"/>
</dbReference>
<dbReference type="RefSeq" id="WP_009507333.1">
    <property type="nucleotide sequence ID" value="NZ_LIGK01000104.1"/>
</dbReference>
<evidence type="ECO:0000313" key="7">
    <source>
        <dbReference type="Proteomes" id="UP000249165"/>
    </source>
</evidence>
<dbReference type="Pfam" id="PF09339">
    <property type="entry name" value="HTH_IclR"/>
    <property type="match status" value="1"/>
</dbReference>
<dbReference type="InterPro" id="IPR036388">
    <property type="entry name" value="WH-like_DNA-bd_sf"/>
</dbReference>
<sequence length="255" mass="27863">MTGKTPQGEKPVKSQTLVRGLDIVECVMDSAKSISEIASQTAITYSTAHRIISVLVERGYLRQVPDNKLALGVKIIEAGFLAHRQIELVKVARPHLENLAAATSDTVHLARLEGQHVIYLEKIPSRRPVEIRSRIGGLMPVVSTGVGKALVLDWTKDQLDAMALRGKDSLMPSQTAEEWVQQVLNFSRDQYTFDLGDSEPELRCVGAPVRDASAQIVAAISVTSTVQYMPPARMQELIPLVQATAFAISAELGLR</sequence>
<dbReference type="InterPro" id="IPR011991">
    <property type="entry name" value="ArsR-like_HTH"/>
</dbReference>
<keyword evidence="1" id="KW-0805">Transcription regulation</keyword>
<comment type="caution">
    <text evidence="6">The sequence shown here is derived from an EMBL/GenBank/DDBJ whole genome shotgun (WGS) entry which is preliminary data.</text>
</comment>
<evidence type="ECO:0000259" key="5">
    <source>
        <dbReference type="PROSITE" id="PS51078"/>
    </source>
</evidence>
<evidence type="ECO:0000256" key="2">
    <source>
        <dbReference type="ARBA" id="ARBA00023125"/>
    </source>
</evidence>
<name>A0A327XQA7_9RHOB</name>
<proteinExistence type="predicted"/>
<dbReference type="PANTHER" id="PTHR30136:SF24">
    <property type="entry name" value="HTH-TYPE TRANSCRIPTIONAL REPRESSOR ALLR"/>
    <property type="match status" value="1"/>
</dbReference>
<dbReference type="GO" id="GO:0045892">
    <property type="term" value="P:negative regulation of DNA-templated transcription"/>
    <property type="evidence" value="ECO:0007669"/>
    <property type="project" value="TreeGrafter"/>
</dbReference>
<dbReference type="EMBL" id="QLMG01000051">
    <property type="protein sequence ID" value="RAK11268.1"/>
    <property type="molecule type" value="Genomic_DNA"/>
</dbReference>
<feature type="domain" description="HTH iclR-type" evidence="4">
    <location>
        <begin position="14"/>
        <end position="73"/>
    </location>
</feature>
<dbReference type="GO" id="GO:0003700">
    <property type="term" value="F:DNA-binding transcription factor activity"/>
    <property type="evidence" value="ECO:0007669"/>
    <property type="project" value="TreeGrafter"/>
</dbReference>
<gene>
    <name evidence="6" type="ORF">ATI53_105126</name>
</gene>
<protein>
    <submittedName>
        <fullName evidence="6">IclR family transcriptional regulator</fullName>
    </submittedName>
</protein>
<dbReference type="InterPro" id="IPR050707">
    <property type="entry name" value="HTH_MetabolicPath_Reg"/>
</dbReference>
<dbReference type="InterPro" id="IPR014757">
    <property type="entry name" value="Tscrpt_reg_IclR_C"/>
</dbReference>
<dbReference type="PROSITE" id="PS51078">
    <property type="entry name" value="ICLR_ED"/>
    <property type="match status" value="1"/>
</dbReference>
<keyword evidence="2" id="KW-0238">DNA-binding</keyword>
<dbReference type="Gene3D" id="3.30.450.40">
    <property type="match status" value="1"/>
</dbReference>
<evidence type="ECO:0000256" key="1">
    <source>
        <dbReference type="ARBA" id="ARBA00023015"/>
    </source>
</evidence>
<dbReference type="AlphaFoldDB" id="A0A327XQA7"/>
<dbReference type="PROSITE" id="PS51077">
    <property type="entry name" value="HTH_ICLR"/>
    <property type="match status" value="1"/>
</dbReference>
<dbReference type="InterPro" id="IPR036390">
    <property type="entry name" value="WH_DNA-bd_sf"/>
</dbReference>
<dbReference type="Gene3D" id="1.10.10.10">
    <property type="entry name" value="Winged helix-like DNA-binding domain superfamily/Winged helix DNA-binding domain"/>
    <property type="match status" value="1"/>
</dbReference>
<dbReference type="Proteomes" id="UP000249165">
    <property type="component" value="Unassembled WGS sequence"/>
</dbReference>
<dbReference type="Pfam" id="PF01614">
    <property type="entry name" value="IclR_C"/>
    <property type="match status" value="1"/>
</dbReference>
<evidence type="ECO:0000259" key="4">
    <source>
        <dbReference type="PROSITE" id="PS51077"/>
    </source>
</evidence>
<reference evidence="6 7" key="1">
    <citation type="submission" date="2018-06" db="EMBL/GenBank/DDBJ databases">
        <title>Genomic Encyclopedia of Archaeal and Bacterial Type Strains, Phase II (KMG-II): from individual species to whole genera.</title>
        <authorList>
            <person name="Goeker M."/>
        </authorList>
    </citation>
    <scope>NUCLEOTIDE SEQUENCE [LARGE SCALE GENOMIC DNA]</scope>
    <source>
        <strain evidence="6 7">DSM 22011</strain>
    </source>
</reference>
<keyword evidence="3" id="KW-0804">Transcription</keyword>
<dbReference type="CDD" id="cd00090">
    <property type="entry name" value="HTH_ARSR"/>
    <property type="match status" value="1"/>
</dbReference>
<keyword evidence="7" id="KW-1185">Reference proteome</keyword>
<feature type="domain" description="IclR-ED" evidence="5">
    <location>
        <begin position="74"/>
        <end position="254"/>
    </location>
</feature>